<sequence length="121" mass="14132">MELEINNLAENLSIKDLVFALDNKINEEFSEYLKLHDKFNEYRGKMLDEETLKEVNIILEELQKKYNELYIFFYFVTQRNDYSKNNINSFDEFISTLKTAGATQVAATDEQSIIIDPSSGN</sequence>
<evidence type="ECO:0000313" key="1">
    <source>
        <dbReference type="EMBL" id="CAB4184814.1"/>
    </source>
</evidence>
<accession>A0A6J5SKW1</accession>
<proteinExistence type="predicted"/>
<name>A0A6J5SKW1_9CAUD</name>
<dbReference type="EMBL" id="LR797063">
    <property type="protein sequence ID" value="CAB4184814.1"/>
    <property type="molecule type" value="Genomic_DNA"/>
</dbReference>
<reference evidence="3" key="1">
    <citation type="submission" date="2020-05" db="EMBL/GenBank/DDBJ databases">
        <authorList>
            <person name="Chiriac C."/>
            <person name="Salcher M."/>
            <person name="Ghai R."/>
            <person name="Kavagutti S V."/>
        </authorList>
    </citation>
    <scope>NUCLEOTIDE SEQUENCE</scope>
</reference>
<evidence type="ECO:0000313" key="2">
    <source>
        <dbReference type="EMBL" id="CAB4203801.1"/>
    </source>
</evidence>
<organism evidence="3">
    <name type="scientific">uncultured Caudovirales phage</name>
    <dbReference type="NCBI Taxonomy" id="2100421"/>
    <lineage>
        <taxon>Viruses</taxon>
        <taxon>Duplodnaviria</taxon>
        <taxon>Heunggongvirae</taxon>
        <taxon>Uroviricota</taxon>
        <taxon>Caudoviricetes</taxon>
        <taxon>Peduoviridae</taxon>
        <taxon>Maltschvirus</taxon>
        <taxon>Maltschvirus maltsch</taxon>
    </lineage>
</organism>
<gene>
    <name evidence="1" type="ORF">UFOVP1112_34</name>
    <name evidence="2" type="ORF">UFOVP1385_7</name>
    <name evidence="3" type="ORF">UFOVP1478_35</name>
</gene>
<evidence type="ECO:0000313" key="3">
    <source>
        <dbReference type="EMBL" id="CAB4215539.1"/>
    </source>
</evidence>
<dbReference type="EMBL" id="LR797335">
    <property type="protein sequence ID" value="CAB4203801.1"/>
    <property type="molecule type" value="Genomic_DNA"/>
</dbReference>
<dbReference type="EMBL" id="LR797425">
    <property type="protein sequence ID" value="CAB4215539.1"/>
    <property type="molecule type" value="Genomic_DNA"/>
</dbReference>
<protein>
    <submittedName>
        <fullName evidence="3">Uncharacterized protein</fullName>
    </submittedName>
</protein>